<feature type="region of interest" description="Disordered" evidence="4">
    <location>
        <begin position="25"/>
        <end position="46"/>
    </location>
</feature>
<evidence type="ECO:0000313" key="6">
    <source>
        <dbReference type="EMBL" id="OSO88156.1"/>
    </source>
</evidence>
<feature type="repeat" description="TPR" evidence="3">
    <location>
        <begin position="397"/>
        <end position="430"/>
    </location>
</feature>
<dbReference type="PANTHER" id="PTHR44858">
    <property type="entry name" value="TETRATRICOPEPTIDE REPEAT PROTEIN 6"/>
    <property type="match status" value="1"/>
</dbReference>
<accession>A0A1X4G3G0</accession>
<dbReference type="InterPro" id="IPR011990">
    <property type="entry name" value="TPR-like_helical_dom_sf"/>
</dbReference>
<organism evidence="6 7">
    <name type="scientific">Cylindrospermopsis raciborskii CENA303</name>
    <dbReference type="NCBI Taxonomy" id="1170769"/>
    <lineage>
        <taxon>Bacteria</taxon>
        <taxon>Bacillati</taxon>
        <taxon>Cyanobacteriota</taxon>
        <taxon>Cyanophyceae</taxon>
        <taxon>Nostocales</taxon>
        <taxon>Aphanizomenonaceae</taxon>
        <taxon>Cylindrospermopsis</taxon>
    </lineage>
</organism>
<dbReference type="Pfam" id="PF13365">
    <property type="entry name" value="Trypsin_2"/>
    <property type="match status" value="1"/>
</dbReference>
<feature type="compositionally biased region" description="Low complexity" evidence="4">
    <location>
        <begin position="25"/>
        <end position="36"/>
    </location>
</feature>
<feature type="chain" id="PRO_5012304384" description="Serine protease" evidence="5">
    <location>
        <begin position="30"/>
        <end position="502"/>
    </location>
</feature>
<dbReference type="Pfam" id="PF13432">
    <property type="entry name" value="TPR_16"/>
    <property type="match status" value="2"/>
</dbReference>
<dbReference type="InterPro" id="IPR019734">
    <property type="entry name" value="TPR_rpt"/>
</dbReference>
<name>A0A1X4G3G0_9CYAN</name>
<dbReference type="AlphaFoldDB" id="A0A1X4G3G0"/>
<dbReference type="InterPro" id="IPR009003">
    <property type="entry name" value="Peptidase_S1_PA"/>
</dbReference>
<dbReference type="Gene3D" id="1.25.40.10">
    <property type="entry name" value="Tetratricopeptide repeat domain"/>
    <property type="match status" value="2"/>
</dbReference>
<dbReference type="InterPro" id="IPR050498">
    <property type="entry name" value="Ycf3"/>
</dbReference>
<reference evidence="7" key="1">
    <citation type="submission" date="2017-04" db="EMBL/GenBank/DDBJ databases">
        <authorList>
            <person name="Abreu V.A."/>
            <person name="Popin R.V."/>
            <person name="Rigonato J."/>
            <person name="Andreote A.P."/>
            <person name="Schaker P.C."/>
            <person name="Hoff-Risseti C."/>
            <person name="Alvarenga D.O."/>
            <person name="Varani A.M."/>
            <person name="Fiore M.F."/>
        </authorList>
    </citation>
    <scope>NUCLEOTIDE SEQUENCE [LARGE SCALE GENOMIC DNA]</scope>
    <source>
        <strain evidence="7">CENA303</strain>
    </source>
</reference>
<dbReference type="Pfam" id="PF13181">
    <property type="entry name" value="TPR_8"/>
    <property type="match status" value="1"/>
</dbReference>
<gene>
    <name evidence="6" type="ORF">B7O87_13735</name>
</gene>
<dbReference type="InterPro" id="IPR043504">
    <property type="entry name" value="Peptidase_S1_PA_chymotrypsin"/>
</dbReference>
<keyword evidence="5" id="KW-0732">Signal</keyword>
<evidence type="ECO:0008006" key="8">
    <source>
        <dbReference type="Google" id="ProtNLM"/>
    </source>
</evidence>
<evidence type="ECO:0000256" key="4">
    <source>
        <dbReference type="SAM" id="MobiDB-lite"/>
    </source>
</evidence>
<evidence type="ECO:0000256" key="3">
    <source>
        <dbReference type="PROSITE-ProRule" id="PRU00339"/>
    </source>
</evidence>
<feature type="signal peptide" evidence="5">
    <location>
        <begin position="1"/>
        <end position="29"/>
    </location>
</feature>
<dbReference type="SMART" id="SM00028">
    <property type="entry name" value="TPR"/>
    <property type="match status" value="5"/>
</dbReference>
<evidence type="ECO:0000256" key="1">
    <source>
        <dbReference type="ARBA" id="ARBA00022737"/>
    </source>
</evidence>
<dbReference type="Proteomes" id="UP000192997">
    <property type="component" value="Unassembled WGS sequence"/>
</dbReference>
<dbReference type="Gene3D" id="2.40.10.10">
    <property type="entry name" value="Trypsin-like serine proteases"/>
    <property type="match status" value="2"/>
</dbReference>
<feature type="repeat" description="TPR" evidence="3">
    <location>
        <begin position="431"/>
        <end position="464"/>
    </location>
</feature>
<proteinExistence type="predicted"/>
<dbReference type="SUPFAM" id="SSF48452">
    <property type="entry name" value="TPR-like"/>
    <property type="match status" value="1"/>
</dbReference>
<keyword evidence="2 3" id="KW-0802">TPR repeat</keyword>
<dbReference type="EMBL" id="NBYN01000059">
    <property type="protein sequence ID" value="OSO88156.1"/>
    <property type="molecule type" value="Genomic_DNA"/>
</dbReference>
<evidence type="ECO:0000256" key="5">
    <source>
        <dbReference type="SAM" id="SignalP"/>
    </source>
</evidence>
<sequence length="502" mass="55234">MKPDFTITSCLLLLSVPVLTLLTPTPSFPKSTTPRSCQLQSENKEGYSPEQLKTIAERITVRIRGNNTAASGTLIAKQGNSYFLVLTNQHVTRRIAPGNIKIQTVDGKIHQGRVLDKFNLLNQQEFAKYDLAILEFTTSENYCLPTRVFNNQVPDQIEVLASGYSVQTGRITFAEGQIKKIVTEPALARGYEIGYDSRVEQGMSGGPIISSKGELLGINGKSAFPILNGGYIYADGTKPTSTQIQELRKLSWGIPITSILAQMKPEFLTAYELPVPNIAPKVPVQTLTLPQWIGKIEEKSKQFTVRIDDSKGENGSGVIIAKQENTTASNWLETGNQLWRLGRYPEAITAFDNAIKQKPEFIHLAYYGKGLALSRSGKVMEAVIALEEAVKAKSDSVLAWTILSLANTKLGRSDQALLAINQAIKLQPNNPNLYNEKLVVLSNLKRYQEAIDAIDQAIKLSPHADFYYNRGAVRSRLGDNQGAIADLQKAADLLQKQGLSAE</sequence>
<dbReference type="PROSITE" id="PS50005">
    <property type="entry name" value="TPR"/>
    <property type="match status" value="3"/>
</dbReference>
<evidence type="ECO:0000313" key="7">
    <source>
        <dbReference type="Proteomes" id="UP000192997"/>
    </source>
</evidence>
<protein>
    <recommendedName>
        <fullName evidence="8">Serine protease</fullName>
    </recommendedName>
</protein>
<dbReference type="RefSeq" id="WP_085728976.1">
    <property type="nucleotide sequence ID" value="NZ_NBYN01000059.1"/>
</dbReference>
<comment type="caution">
    <text evidence="6">The sequence shown here is derived from an EMBL/GenBank/DDBJ whole genome shotgun (WGS) entry which is preliminary data.</text>
</comment>
<feature type="repeat" description="TPR" evidence="3">
    <location>
        <begin position="328"/>
        <end position="361"/>
    </location>
</feature>
<keyword evidence="1" id="KW-0677">Repeat</keyword>
<evidence type="ECO:0000256" key="2">
    <source>
        <dbReference type="ARBA" id="ARBA00022803"/>
    </source>
</evidence>
<dbReference type="SUPFAM" id="SSF50494">
    <property type="entry name" value="Trypsin-like serine proteases"/>
    <property type="match status" value="1"/>
</dbReference>
<dbReference type="PANTHER" id="PTHR44858:SF1">
    <property type="entry name" value="UDP-N-ACETYLGLUCOSAMINE--PEPTIDE N-ACETYLGLUCOSAMINYLTRANSFERASE SPINDLY-RELATED"/>
    <property type="match status" value="1"/>
</dbReference>